<evidence type="ECO:0000313" key="2">
    <source>
        <dbReference type="Proteomes" id="UP000235965"/>
    </source>
</evidence>
<protein>
    <submittedName>
        <fullName evidence="1">Uncharacterized protein</fullName>
    </submittedName>
</protein>
<sequence>MRSCWNEDASERPSFKELTATFERMLEDGVEYLDLNPRIVHNRTYFTSPRDILDNNDEDIGYGNLNILQTDSVNYLTQPQHQVSHKDSHKGLHGCEIFNQFGLPSDNLQLQSATPEDEQHLLESYGKEVTLLVNVGTSKSLENQKHLYQNEMSKNNESPRPSNAYLTPIRQQNLSNEHMKYTTKMLPVASPVRPQSYLNMDGNVNLADSGKSDTQQQQDLLCFVADKTSNSTLKTSKVTDC</sequence>
<reference evidence="1 2" key="1">
    <citation type="submission" date="2017-12" db="EMBL/GenBank/DDBJ databases">
        <title>Hemimetabolous genomes reveal molecular basis of termite eusociality.</title>
        <authorList>
            <person name="Harrison M.C."/>
            <person name="Jongepier E."/>
            <person name="Robertson H.M."/>
            <person name="Arning N."/>
            <person name="Bitard-Feildel T."/>
            <person name="Chao H."/>
            <person name="Childers C.P."/>
            <person name="Dinh H."/>
            <person name="Doddapaneni H."/>
            <person name="Dugan S."/>
            <person name="Gowin J."/>
            <person name="Greiner C."/>
            <person name="Han Y."/>
            <person name="Hu H."/>
            <person name="Hughes D.S.T."/>
            <person name="Huylmans A.-K."/>
            <person name="Kemena C."/>
            <person name="Kremer L.P.M."/>
            <person name="Lee S.L."/>
            <person name="Lopez-Ezquerra A."/>
            <person name="Mallet L."/>
            <person name="Monroy-Kuhn J.M."/>
            <person name="Moser A."/>
            <person name="Murali S.C."/>
            <person name="Muzny D.M."/>
            <person name="Otani S."/>
            <person name="Piulachs M.-D."/>
            <person name="Poelchau M."/>
            <person name="Qu J."/>
            <person name="Schaub F."/>
            <person name="Wada-Katsumata A."/>
            <person name="Worley K.C."/>
            <person name="Xie Q."/>
            <person name="Ylla G."/>
            <person name="Poulsen M."/>
            <person name="Gibbs R.A."/>
            <person name="Schal C."/>
            <person name="Richards S."/>
            <person name="Belles X."/>
            <person name="Korb J."/>
            <person name="Bornberg-Bauer E."/>
        </authorList>
    </citation>
    <scope>NUCLEOTIDE SEQUENCE [LARGE SCALE GENOMIC DNA]</scope>
    <source>
        <tissue evidence="1">Whole body</tissue>
    </source>
</reference>
<dbReference type="InParanoid" id="A0A2J7PVV6"/>
<dbReference type="OrthoDB" id="3256376at2759"/>
<name>A0A2J7PVV6_9NEOP</name>
<dbReference type="EMBL" id="NEVH01020942">
    <property type="protein sequence ID" value="PNF20465.1"/>
    <property type="molecule type" value="Genomic_DNA"/>
</dbReference>
<proteinExistence type="predicted"/>
<dbReference type="AlphaFoldDB" id="A0A2J7PVV6"/>
<keyword evidence="2" id="KW-1185">Reference proteome</keyword>
<accession>A0A2J7PVV6</accession>
<dbReference type="Proteomes" id="UP000235965">
    <property type="component" value="Unassembled WGS sequence"/>
</dbReference>
<organism evidence="1 2">
    <name type="scientific">Cryptotermes secundus</name>
    <dbReference type="NCBI Taxonomy" id="105785"/>
    <lineage>
        <taxon>Eukaryota</taxon>
        <taxon>Metazoa</taxon>
        <taxon>Ecdysozoa</taxon>
        <taxon>Arthropoda</taxon>
        <taxon>Hexapoda</taxon>
        <taxon>Insecta</taxon>
        <taxon>Pterygota</taxon>
        <taxon>Neoptera</taxon>
        <taxon>Polyneoptera</taxon>
        <taxon>Dictyoptera</taxon>
        <taxon>Blattodea</taxon>
        <taxon>Blattoidea</taxon>
        <taxon>Termitoidae</taxon>
        <taxon>Kalotermitidae</taxon>
        <taxon>Cryptotermitinae</taxon>
        <taxon>Cryptotermes</taxon>
    </lineage>
</organism>
<evidence type="ECO:0000313" key="1">
    <source>
        <dbReference type="EMBL" id="PNF20465.1"/>
    </source>
</evidence>
<gene>
    <name evidence="1" type="ORF">B7P43_G07703</name>
</gene>
<dbReference type="STRING" id="105785.A0A2J7PVV6"/>
<comment type="caution">
    <text evidence="1">The sequence shown here is derived from an EMBL/GenBank/DDBJ whole genome shotgun (WGS) entry which is preliminary data.</text>
</comment>